<feature type="domain" description="Tetracyclin repressor-like C-terminal" evidence="5">
    <location>
        <begin position="104"/>
        <end position="184"/>
    </location>
</feature>
<dbReference type="AlphaFoldDB" id="A0A5B8M7V5"/>
<sequence length="200" mass="21566">MKLTAKGEATRARILDATAGYLRSETAGAVTLDDVLAASHTSKGQLFHYFPGGKAELLLAVARLEAERVLDDQRPYLDELDSWDSWSNWRTALLARYRAQGAQCPLASLMDQVGSVDGAAEVATALLENWQAHVRRGIRRMQEGGAVSQALDADRTAAAFIAGIQGGVTVLRTTGSTDHLEVMLDFLLAHLRDTSSSRAA</sequence>
<dbReference type="Gene3D" id="1.10.357.10">
    <property type="entry name" value="Tetracycline Repressor, domain 2"/>
    <property type="match status" value="1"/>
</dbReference>
<dbReference type="EMBL" id="CP042305">
    <property type="protein sequence ID" value="QDZ16486.1"/>
    <property type="molecule type" value="Genomic_DNA"/>
</dbReference>
<gene>
    <name evidence="6" type="ORF">FPZ11_18590</name>
</gene>
<evidence type="ECO:0000259" key="4">
    <source>
        <dbReference type="Pfam" id="PF00440"/>
    </source>
</evidence>
<evidence type="ECO:0000256" key="3">
    <source>
        <dbReference type="ARBA" id="ARBA00023163"/>
    </source>
</evidence>
<dbReference type="Pfam" id="PF16925">
    <property type="entry name" value="TetR_C_13"/>
    <property type="match status" value="1"/>
</dbReference>
<evidence type="ECO:0000259" key="5">
    <source>
        <dbReference type="Pfam" id="PF16925"/>
    </source>
</evidence>
<protein>
    <submittedName>
        <fullName evidence="6">TetR/AcrR family transcriptional regulator</fullName>
    </submittedName>
</protein>
<dbReference type="SUPFAM" id="SSF46689">
    <property type="entry name" value="Homeodomain-like"/>
    <property type="match status" value="1"/>
</dbReference>
<proteinExistence type="predicted"/>
<name>A0A5B8M7V5_9MICO</name>
<evidence type="ECO:0000313" key="6">
    <source>
        <dbReference type="EMBL" id="QDZ16486.1"/>
    </source>
</evidence>
<dbReference type="KEGG" id="huw:FPZ11_18590"/>
<dbReference type="InterPro" id="IPR011075">
    <property type="entry name" value="TetR_C"/>
</dbReference>
<dbReference type="PANTHER" id="PTHR47506:SF3">
    <property type="entry name" value="HTH-TYPE TRANSCRIPTIONAL REGULATOR LMRA"/>
    <property type="match status" value="1"/>
</dbReference>
<dbReference type="GO" id="GO:0003677">
    <property type="term" value="F:DNA binding"/>
    <property type="evidence" value="ECO:0007669"/>
    <property type="project" value="UniProtKB-KW"/>
</dbReference>
<dbReference type="OrthoDB" id="4567939at2"/>
<reference evidence="6 7" key="1">
    <citation type="submission" date="2019-07" db="EMBL/GenBank/DDBJ databases">
        <title>Full genome sequence of Humibacter sp. WJ7-1.</title>
        <authorList>
            <person name="Im W.-T."/>
        </authorList>
    </citation>
    <scope>NUCLEOTIDE SEQUENCE [LARGE SCALE GENOMIC DNA]</scope>
    <source>
        <strain evidence="6 7">WJ7-1</strain>
    </source>
</reference>
<keyword evidence="2" id="KW-0238">DNA-binding</keyword>
<organism evidence="6 7">
    <name type="scientific">Humibacter ginsenosidimutans</name>
    <dbReference type="NCBI Taxonomy" id="2599293"/>
    <lineage>
        <taxon>Bacteria</taxon>
        <taxon>Bacillati</taxon>
        <taxon>Actinomycetota</taxon>
        <taxon>Actinomycetes</taxon>
        <taxon>Micrococcales</taxon>
        <taxon>Microbacteriaceae</taxon>
        <taxon>Humibacter</taxon>
    </lineage>
</organism>
<dbReference type="RefSeq" id="WP_146322490.1">
    <property type="nucleotide sequence ID" value="NZ_CP042305.1"/>
</dbReference>
<dbReference type="InterPro" id="IPR001647">
    <property type="entry name" value="HTH_TetR"/>
</dbReference>
<dbReference type="Proteomes" id="UP000320216">
    <property type="component" value="Chromosome"/>
</dbReference>
<feature type="domain" description="HTH tetR-type" evidence="4">
    <location>
        <begin position="14"/>
        <end position="61"/>
    </location>
</feature>
<dbReference type="InterPro" id="IPR036271">
    <property type="entry name" value="Tet_transcr_reg_TetR-rel_C_sf"/>
</dbReference>
<keyword evidence="7" id="KW-1185">Reference proteome</keyword>
<dbReference type="InterPro" id="IPR009057">
    <property type="entry name" value="Homeodomain-like_sf"/>
</dbReference>
<dbReference type="PANTHER" id="PTHR47506">
    <property type="entry name" value="TRANSCRIPTIONAL REGULATORY PROTEIN"/>
    <property type="match status" value="1"/>
</dbReference>
<evidence type="ECO:0000256" key="1">
    <source>
        <dbReference type="ARBA" id="ARBA00023015"/>
    </source>
</evidence>
<evidence type="ECO:0000256" key="2">
    <source>
        <dbReference type="ARBA" id="ARBA00023125"/>
    </source>
</evidence>
<dbReference type="Pfam" id="PF00440">
    <property type="entry name" value="TetR_N"/>
    <property type="match status" value="1"/>
</dbReference>
<keyword evidence="1" id="KW-0805">Transcription regulation</keyword>
<accession>A0A5B8M7V5</accession>
<evidence type="ECO:0000313" key="7">
    <source>
        <dbReference type="Proteomes" id="UP000320216"/>
    </source>
</evidence>
<keyword evidence="3" id="KW-0804">Transcription</keyword>
<dbReference type="SUPFAM" id="SSF48498">
    <property type="entry name" value="Tetracyclin repressor-like, C-terminal domain"/>
    <property type="match status" value="1"/>
</dbReference>